<proteinExistence type="predicted"/>
<dbReference type="PANTHER" id="PTHR43394:SF1">
    <property type="entry name" value="ATP-BINDING CASSETTE SUB-FAMILY B MEMBER 10, MITOCHONDRIAL"/>
    <property type="match status" value="1"/>
</dbReference>
<feature type="compositionally biased region" description="Low complexity" evidence="5">
    <location>
        <begin position="752"/>
        <end position="772"/>
    </location>
</feature>
<reference evidence="9 10" key="2">
    <citation type="journal article" date="2007" name="BMC Biol.">
        <title>A 100%-complete sequence reveals unusually simple genomic features in the hot-spring red alga Cyanidioschyzon merolae.</title>
        <authorList>
            <person name="Nozaki H."/>
            <person name="Takano H."/>
            <person name="Misumi O."/>
            <person name="Terasawa K."/>
            <person name="Matsuzaki M."/>
            <person name="Maruyama S."/>
            <person name="Nishida K."/>
            <person name="Yagisawa F."/>
            <person name="Yoshida Y."/>
            <person name="Fujiwara T."/>
            <person name="Takio S."/>
            <person name="Tamura K."/>
            <person name="Chung S.J."/>
            <person name="Nakamura S."/>
            <person name="Kuroiwa H."/>
            <person name="Tanaka K."/>
            <person name="Sato N."/>
            <person name="Kuroiwa T."/>
        </authorList>
    </citation>
    <scope>NUCLEOTIDE SEQUENCE [LARGE SCALE GENOMIC DNA]</scope>
    <source>
        <strain evidence="9 10">10D</strain>
    </source>
</reference>
<evidence type="ECO:0000259" key="8">
    <source>
        <dbReference type="PROSITE" id="PS50929"/>
    </source>
</evidence>
<dbReference type="PROSITE" id="PS50929">
    <property type="entry name" value="ABC_TM1F"/>
    <property type="match status" value="1"/>
</dbReference>
<dbReference type="InterPro" id="IPR003439">
    <property type="entry name" value="ABC_transporter-like_ATP-bd"/>
</dbReference>
<feature type="region of interest" description="Disordered" evidence="5">
    <location>
        <begin position="1"/>
        <end position="50"/>
    </location>
</feature>
<feature type="compositionally biased region" description="Low complexity" evidence="5">
    <location>
        <begin position="82"/>
        <end position="101"/>
    </location>
</feature>
<reference evidence="9 10" key="1">
    <citation type="journal article" date="2004" name="Nature">
        <title>Genome sequence of the ultrasmall unicellular red alga Cyanidioschyzon merolae 10D.</title>
        <authorList>
            <person name="Matsuzaki M."/>
            <person name="Misumi O."/>
            <person name="Shin-i T."/>
            <person name="Maruyama S."/>
            <person name="Takahara M."/>
            <person name="Miyagishima S."/>
            <person name="Mori T."/>
            <person name="Nishida K."/>
            <person name="Yagisawa F."/>
            <person name="Nishida K."/>
            <person name="Yoshida Y."/>
            <person name="Nishimura Y."/>
            <person name="Nakao S."/>
            <person name="Kobayashi T."/>
            <person name="Momoyama Y."/>
            <person name="Higashiyama T."/>
            <person name="Minoda A."/>
            <person name="Sano M."/>
            <person name="Nomoto H."/>
            <person name="Oishi K."/>
            <person name="Hayashi H."/>
            <person name="Ohta F."/>
            <person name="Nishizaka S."/>
            <person name="Haga S."/>
            <person name="Miura S."/>
            <person name="Morishita T."/>
            <person name="Kabeya Y."/>
            <person name="Terasawa K."/>
            <person name="Suzuki Y."/>
            <person name="Ishii Y."/>
            <person name="Asakawa S."/>
            <person name="Takano H."/>
            <person name="Ohta N."/>
            <person name="Kuroiwa H."/>
            <person name="Tanaka K."/>
            <person name="Shimizu N."/>
            <person name="Sugano S."/>
            <person name="Sato N."/>
            <person name="Nozaki H."/>
            <person name="Ogasawara N."/>
            <person name="Kohara Y."/>
            <person name="Kuroiwa T."/>
        </authorList>
    </citation>
    <scope>NUCLEOTIDE SEQUENCE [LARGE SCALE GENOMIC DNA]</scope>
    <source>
        <strain evidence="9 10">10D</strain>
    </source>
</reference>
<feature type="transmembrane region" description="Helical" evidence="6">
    <location>
        <begin position="469"/>
        <end position="488"/>
    </location>
</feature>
<dbReference type="eggNOG" id="KOG0055">
    <property type="taxonomic scope" value="Eukaryota"/>
</dbReference>
<protein>
    <submittedName>
        <fullName evidence="9">ABC transporter, LktB-related</fullName>
    </submittedName>
</protein>
<dbReference type="AlphaFoldDB" id="M1VI14"/>
<evidence type="ECO:0000259" key="7">
    <source>
        <dbReference type="PROSITE" id="PS50893"/>
    </source>
</evidence>
<dbReference type="GO" id="GO:0016887">
    <property type="term" value="F:ATP hydrolysis activity"/>
    <property type="evidence" value="ECO:0007669"/>
    <property type="project" value="InterPro"/>
</dbReference>
<evidence type="ECO:0000256" key="3">
    <source>
        <dbReference type="ARBA" id="ARBA00022989"/>
    </source>
</evidence>
<feature type="transmembrane region" description="Helical" evidence="6">
    <location>
        <begin position="623"/>
        <end position="643"/>
    </location>
</feature>
<feature type="transmembrane region" description="Helical" evidence="6">
    <location>
        <begin position="391"/>
        <end position="417"/>
    </location>
</feature>
<dbReference type="Gene3D" id="3.40.50.300">
    <property type="entry name" value="P-loop containing nucleotide triphosphate hydrolases"/>
    <property type="match status" value="1"/>
</dbReference>
<dbReference type="EMBL" id="AP006502">
    <property type="protein sequence ID" value="BAM83132.1"/>
    <property type="molecule type" value="Genomic_DNA"/>
</dbReference>
<feature type="region of interest" description="Disordered" evidence="5">
    <location>
        <begin position="63"/>
        <end position="103"/>
    </location>
</feature>
<evidence type="ECO:0000313" key="10">
    <source>
        <dbReference type="Proteomes" id="UP000007014"/>
    </source>
</evidence>
<gene>
    <name evidence="9" type="ORF">CYME_CMT120C</name>
</gene>
<dbReference type="Pfam" id="PF00664">
    <property type="entry name" value="ABC_membrane"/>
    <property type="match status" value="1"/>
</dbReference>
<feature type="transmembrane region" description="Helical" evidence="6">
    <location>
        <begin position="538"/>
        <end position="561"/>
    </location>
</feature>
<keyword evidence="2 6" id="KW-0812">Transmembrane</keyword>
<dbReference type="GO" id="GO:0005743">
    <property type="term" value="C:mitochondrial inner membrane"/>
    <property type="evidence" value="ECO:0007669"/>
    <property type="project" value="TreeGrafter"/>
</dbReference>
<dbReference type="PROSITE" id="PS50893">
    <property type="entry name" value="ABC_TRANSPORTER_2"/>
    <property type="match status" value="1"/>
</dbReference>
<evidence type="ECO:0000256" key="5">
    <source>
        <dbReference type="SAM" id="MobiDB-lite"/>
    </source>
</evidence>
<feature type="compositionally biased region" description="Low complexity" evidence="5">
    <location>
        <begin position="123"/>
        <end position="136"/>
    </location>
</feature>
<dbReference type="GO" id="GO:0015421">
    <property type="term" value="F:ABC-type oligopeptide transporter activity"/>
    <property type="evidence" value="ECO:0007669"/>
    <property type="project" value="TreeGrafter"/>
</dbReference>
<comment type="subcellular location">
    <subcellularLocation>
        <location evidence="1">Membrane</location>
        <topology evidence="1">Multi-pass membrane protein</topology>
    </subcellularLocation>
</comment>
<dbReference type="STRING" id="280699.M1VI14"/>
<organism evidence="9 10">
    <name type="scientific">Cyanidioschyzon merolae (strain NIES-3377 / 10D)</name>
    <name type="common">Unicellular red alga</name>
    <dbReference type="NCBI Taxonomy" id="280699"/>
    <lineage>
        <taxon>Eukaryota</taxon>
        <taxon>Rhodophyta</taxon>
        <taxon>Bangiophyceae</taxon>
        <taxon>Cyanidiales</taxon>
        <taxon>Cyanidiaceae</taxon>
        <taxon>Cyanidioschyzon</taxon>
    </lineage>
</organism>
<feature type="domain" description="ABC transmembrane type-1" evidence="8">
    <location>
        <begin position="394"/>
        <end position="684"/>
    </location>
</feature>
<keyword evidence="3 6" id="KW-1133">Transmembrane helix</keyword>
<evidence type="ECO:0000313" key="9">
    <source>
        <dbReference type="EMBL" id="BAM83132.1"/>
    </source>
</evidence>
<dbReference type="SUPFAM" id="SSF90123">
    <property type="entry name" value="ABC transporter transmembrane region"/>
    <property type="match status" value="1"/>
</dbReference>
<feature type="region of interest" description="Disordered" evidence="5">
    <location>
        <begin position="117"/>
        <end position="160"/>
    </location>
</feature>
<feature type="compositionally biased region" description="Polar residues" evidence="5">
    <location>
        <begin position="63"/>
        <end position="74"/>
    </location>
</feature>
<accession>M1VI14</accession>
<dbReference type="Pfam" id="PF00005">
    <property type="entry name" value="ABC_tran"/>
    <property type="match status" value="1"/>
</dbReference>
<dbReference type="GO" id="GO:0005524">
    <property type="term" value="F:ATP binding"/>
    <property type="evidence" value="ECO:0007669"/>
    <property type="project" value="InterPro"/>
</dbReference>
<dbReference type="KEGG" id="cme:CYME_CMT120C"/>
<dbReference type="OrthoDB" id="10595629at2759"/>
<keyword evidence="10" id="KW-1185">Reference proteome</keyword>
<dbReference type="Gene3D" id="1.20.1560.10">
    <property type="entry name" value="ABC transporter type 1, transmembrane domain"/>
    <property type="match status" value="2"/>
</dbReference>
<feature type="region of interest" description="Disordered" evidence="5">
    <location>
        <begin position="731"/>
        <end position="772"/>
    </location>
</feature>
<dbReference type="GeneID" id="16997851"/>
<keyword evidence="4 6" id="KW-0472">Membrane</keyword>
<sequence>MDANRNGPGERREDITRPNAAGSTRSTGSSRSGAAANLETHGNPMEPAGVVQGRAVENALSIVESSGSSAAQSGTDERHVVAGTASAAAAADGGSAQSESAPRTGLISANNVVAGAHTGDTGSAGHLSSSALSSASSEDEPPTYVPRKYLNKSTPPATASDAVHGTFQAAMNRSLVDQDAVAITVDDIAGAQPAQGPHPSGKQLAAARQGMQAAFPKTSPSFGSAGPAGRYPGDAQASTSLPAGDSMRGFGKFKALRHVFNKKLRSSPDHGEFFMDYYAMLVYGIYPDGSLYARTLAESMKKALGSSSTATKQCAEESLPQHDANGDSADEPAMSAALPPLWNRRCGLFQCCGFSLCACSVDSDTVERNLAELKSIANLLSPRQWLLNAPLLTVGGLLAALASGVIFPAYLFLFGHVVNYWAQIFYGVIAGNPVSSIHRYLIGFGVISGAAAFVVLWQSRSLGTIGRRVRYRLRLWSFAALLLTTGVGTDRLDRWLFEQNTLDRMELLVLDAVEHLSSVALYAAQAISSFIFGIIESWFLTLVLLGTTPILAGLGMLQLFVTRRAQQRYEEAARKAREFLQLSRAALPNVVYLEQFQKEFQRLYEFTDVEREHDARLNLLQSLLRGLTFGLVLAIFAVLGIYIGGHLARTKHRSSGRLVTAILFAIMLIISLLRMTENLVRYSHARQNLYAYLDFVLDIVDASQAGLGTVLRVDDRCVRVVFDNVSVKDDPEDWASKASSTASPLEEDRGVSSTTSGRSGSAPASAQSPGTPFGSFAESYTLDPKVPRHGIGSRYAQYVFHSLNLTIEHHQIHCIILRKRREERLLLELLSGKRRPDSGRIMLGEHPMQDYTSAALTAAIGLVPWRGSRLIAGLTVFENIAFGATGTCFAEVRRAASLVGMHEVILRLANGYQTMVPSARTAQALFTSSQLQALGIARVLLRNPSMLLLDSESYAALLDMTVNGVALDLKAICTGRTVVFVLRADLVESLYFADMISVIESGHVVEQGPHYVLMERAHGIYAQIARASMAREVDLGNLTLDDDDDVTGGIADDSGRDGAGTS</sequence>
<name>M1VI14_CYAM1</name>
<evidence type="ECO:0000256" key="6">
    <source>
        <dbReference type="SAM" id="Phobius"/>
    </source>
</evidence>
<feature type="compositionally biased region" description="Low complexity" evidence="5">
    <location>
        <begin position="20"/>
        <end position="36"/>
    </location>
</feature>
<dbReference type="GO" id="GO:0090374">
    <property type="term" value="P:oligopeptide export from mitochondrion"/>
    <property type="evidence" value="ECO:0007669"/>
    <property type="project" value="TreeGrafter"/>
</dbReference>
<evidence type="ECO:0000256" key="2">
    <source>
        <dbReference type="ARBA" id="ARBA00022692"/>
    </source>
</evidence>
<dbReference type="InterPro" id="IPR036640">
    <property type="entry name" value="ABC1_TM_sf"/>
</dbReference>
<dbReference type="InterPro" id="IPR039421">
    <property type="entry name" value="Type_1_exporter"/>
</dbReference>
<feature type="domain" description="ABC transporter" evidence="7">
    <location>
        <begin position="781"/>
        <end position="1026"/>
    </location>
</feature>
<feature type="region of interest" description="Disordered" evidence="5">
    <location>
        <begin position="190"/>
        <end position="243"/>
    </location>
</feature>
<dbReference type="Proteomes" id="UP000007014">
    <property type="component" value="Chromosome 20"/>
</dbReference>
<feature type="transmembrane region" description="Helical" evidence="6">
    <location>
        <begin position="437"/>
        <end position="457"/>
    </location>
</feature>
<dbReference type="Gramene" id="CMT120CT">
    <property type="protein sequence ID" value="CMT120CT"/>
    <property type="gene ID" value="CMT120C"/>
</dbReference>
<dbReference type="PANTHER" id="PTHR43394">
    <property type="entry name" value="ATP-DEPENDENT PERMEASE MDL1, MITOCHONDRIAL"/>
    <property type="match status" value="1"/>
</dbReference>
<dbReference type="HOGENOM" id="CLU_289084_0_0_1"/>
<dbReference type="InterPro" id="IPR011527">
    <property type="entry name" value="ABC1_TM_dom"/>
</dbReference>
<feature type="transmembrane region" description="Helical" evidence="6">
    <location>
        <begin position="655"/>
        <end position="673"/>
    </location>
</feature>
<evidence type="ECO:0000256" key="1">
    <source>
        <dbReference type="ARBA" id="ARBA00004141"/>
    </source>
</evidence>
<dbReference type="SUPFAM" id="SSF52540">
    <property type="entry name" value="P-loop containing nucleoside triphosphate hydrolases"/>
    <property type="match status" value="1"/>
</dbReference>
<dbReference type="InterPro" id="IPR027417">
    <property type="entry name" value="P-loop_NTPase"/>
</dbReference>
<evidence type="ECO:0000256" key="4">
    <source>
        <dbReference type="ARBA" id="ARBA00023136"/>
    </source>
</evidence>
<dbReference type="RefSeq" id="XP_005539168.1">
    <property type="nucleotide sequence ID" value="XM_005539111.1"/>
</dbReference>